<dbReference type="OrthoDB" id="2447261at2759"/>
<name>A0A9P6T046_9FUNG</name>
<evidence type="ECO:0000313" key="2">
    <source>
        <dbReference type="Proteomes" id="UP000703661"/>
    </source>
</evidence>
<dbReference type="InterPro" id="IPR032675">
    <property type="entry name" value="LRR_dom_sf"/>
</dbReference>
<comment type="caution">
    <text evidence="1">The sequence shown here is derived from an EMBL/GenBank/DDBJ whole genome shotgun (WGS) entry which is preliminary data.</text>
</comment>
<accession>A0A9P6T046</accession>
<dbReference type="Gene3D" id="3.80.10.10">
    <property type="entry name" value="Ribonuclease Inhibitor"/>
    <property type="match status" value="1"/>
</dbReference>
<sequence>MESQENLQSTQVDAMQSNLLSIPYQLLKYFFNTPSNPLDDPVSSESAAFAMNPNQQYQAPDLGHPWPRSSEIYQLIDANLVKIQERQAHTTRPLDKLATWTFVNVTDQEIRREIAQLIHLTRSRLSMTARQIQKMRLDKYANAIGAKPELVSENETPSPNDAVVAKTTPAVGPKASTPLQGSFHSSPSGIKKSIHPLHIPEIRLEIGRYLKESVLARCASVCKDWNQSFAPLLYSVVELTGKPGANPPLETLRRHEALIKSMSVVMNRLDLVYFHLLLSNLKTLKLDFNFPSTAIEPMIRNNRGIRFLKLSGIPTNDQSMLWKSVASLPHLEELSILNQSVNDKNELWGACSRLNKLTLIFSGFKKLLASTTTGTPLEQAADFNLLRDLTISKWKICPSVQLMLIMKCQNLERLE</sequence>
<protein>
    <submittedName>
        <fullName evidence="1">Uncharacterized protein</fullName>
    </submittedName>
</protein>
<gene>
    <name evidence="1" type="ORF">BGZ80_010750</name>
</gene>
<keyword evidence="2" id="KW-1185">Reference proteome</keyword>
<organism evidence="1 2">
    <name type="scientific">Entomortierella chlamydospora</name>
    <dbReference type="NCBI Taxonomy" id="101097"/>
    <lineage>
        <taxon>Eukaryota</taxon>
        <taxon>Fungi</taxon>
        <taxon>Fungi incertae sedis</taxon>
        <taxon>Mucoromycota</taxon>
        <taxon>Mortierellomycotina</taxon>
        <taxon>Mortierellomycetes</taxon>
        <taxon>Mortierellales</taxon>
        <taxon>Mortierellaceae</taxon>
        <taxon>Entomortierella</taxon>
    </lineage>
</organism>
<reference evidence="1" key="1">
    <citation type="journal article" date="2020" name="Fungal Divers.">
        <title>Resolving the Mortierellaceae phylogeny through synthesis of multi-gene phylogenetics and phylogenomics.</title>
        <authorList>
            <person name="Vandepol N."/>
            <person name="Liber J."/>
            <person name="Desiro A."/>
            <person name="Na H."/>
            <person name="Kennedy M."/>
            <person name="Barry K."/>
            <person name="Grigoriev I.V."/>
            <person name="Miller A.N."/>
            <person name="O'Donnell K."/>
            <person name="Stajich J.E."/>
            <person name="Bonito G."/>
        </authorList>
    </citation>
    <scope>NUCLEOTIDE SEQUENCE</scope>
    <source>
        <strain evidence="1">NRRL 2769</strain>
    </source>
</reference>
<evidence type="ECO:0000313" key="1">
    <source>
        <dbReference type="EMBL" id="KAG0013946.1"/>
    </source>
</evidence>
<dbReference type="SUPFAM" id="SSF52047">
    <property type="entry name" value="RNI-like"/>
    <property type="match status" value="1"/>
</dbReference>
<dbReference type="AlphaFoldDB" id="A0A9P6T046"/>
<dbReference type="Proteomes" id="UP000703661">
    <property type="component" value="Unassembled WGS sequence"/>
</dbReference>
<dbReference type="EMBL" id="JAAAID010000784">
    <property type="protein sequence ID" value="KAG0013946.1"/>
    <property type="molecule type" value="Genomic_DNA"/>
</dbReference>
<proteinExistence type="predicted"/>